<keyword evidence="2" id="KW-1185">Reference proteome</keyword>
<dbReference type="Gene3D" id="3.40.640.10">
    <property type="entry name" value="Type I PLP-dependent aspartate aminotransferase-like (Major domain)"/>
    <property type="match status" value="1"/>
</dbReference>
<dbReference type="RefSeq" id="WP_148730861.1">
    <property type="nucleotide sequence ID" value="NZ_JALFMC010000018.1"/>
</dbReference>
<dbReference type="InterPro" id="IPR015424">
    <property type="entry name" value="PyrdxlP-dep_Trfase"/>
</dbReference>
<evidence type="ECO:0000313" key="2">
    <source>
        <dbReference type="Proteomes" id="UP000324383"/>
    </source>
</evidence>
<proteinExistence type="predicted"/>
<dbReference type="Proteomes" id="UP000324383">
    <property type="component" value="Unassembled WGS sequence"/>
</dbReference>
<dbReference type="AlphaFoldDB" id="A0A5D3E887"/>
<name>A0A5D3E887_9BACE</name>
<dbReference type="Gene3D" id="3.90.1150.10">
    <property type="entry name" value="Aspartate Aminotransferase, domain 1"/>
    <property type="match status" value="1"/>
</dbReference>
<reference evidence="1 2" key="1">
    <citation type="submission" date="2019-07" db="EMBL/GenBank/DDBJ databases">
        <title>Draft Genome Sequences of Bacteroides pyogenes Strains Isolated from the Uterus Holstein Dairy Cows with Metritis.</title>
        <authorList>
            <person name="Cunha F."/>
            <person name="Galvao K.N."/>
            <person name="Jeon S.J."/>
            <person name="Jeong K.C."/>
        </authorList>
    </citation>
    <scope>NUCLEOTIDE SEQUENCE [LARGE SCALE GENOMIC DNA]</scope>
    <source>
        <strain evidence="1 2">KG-31</strain>
    </source>
</reference>
<dbReference type="InterPro" id="IPR015421">
    <property type="entry name" value="PyrdxlP-dep_Trfase_major"/>
</dbReference>
<evidence type="ECO:0008006" key="3">
    <source>
        <dbReference type="Google" id="ProtNLM"/>
    </source>
</evidence>
<dbReference type="SUPFAM" id="SSF53383">
    <property type="entry name" value="PLP-dependent transferases"/>
    <property type="match status" value="1"/>
</dbReference>
<evidence type="ECO:0000313" key="1">
    <source>
        <dbReference type="EMBL" id="TYK32204.1"/>
    </source>
</evidence>
<dbReference type="EMBL" id="VKLW01000036">
    <property type="protein sequence ID" value="TYK32204.1"/>
    <property type="molecule type" value="Genomic_DNA"/>
</dbReference>
<gene>
    <name evidence="1" type="ORF">FNJ60_13065</name>
</gene>
<organism evidence="1 2">
    <name type="scientific">Bacteroides pyogenes</name>
    <dbReference type="NCBI Taxonomy" id="310300"/>
    <lineage>
        <taxon>Bacteria</taxon>
        <taxon>Pseudomonadati</taxon>
        <taxon>Bacteroidota</taxon>
        <taxon>Bacteroidia</taxon>
        <taxon>Bacteroidales</taxon>
        <taxon>Bacteroidaceae</taxon>
        <taxon>Bacteroides</taxon>
    </lineage>
</organism>
<comment type="caution">
    <text evidence="1">The sequence shown here is derived from an EMBL/GenBank/DDBJ whole genome shotgun (WGS) entry which is preliminary data.</text>
</comment>
<accession>A0A5D3E887</accession>
<dbReference type="InterPro" id="IPR015422">
    <property type="entry name" value="PyrdxlP-dep_Trfase_small"/>
</dbReference>
<protein>
    <recommendedName>
        <fullName evidence="3">DegT/DnrJ/EryC1/StrS aminotransferase family protein</fullName>
    </recommendedName>
</protein>
<sequence>MILVEYRDLNIPNMQKCTKEIGSEFWMPENVSEIHMTRGGKESYSDAFLLSGRTAIDAIIQDILSERLVTNVYMPAWGCDSMIVPFADRGIKVELYDVSLEEDGLHFFINENKACDIFYVNNYFGYHDNVSNEVIERFKKKGAIILYDRTHSFLMLGDNTEALADYTFTSIRKWMGVVAGAVISKKKGQLIDLLLDECPYLNGKIEAMKEKAAFIGGDPSINKQDFLNKYGEFGHHLVEDYSNYKMDALSLSIYQQSDLQQMRETRRANARVLHEGVNLHFISNLSGNDSPLFVPVFFASKEQRDAVRKALIAESIYCPIHWPKNYLVADSMKVNDILDRELSLICDQRYLERDMQRIVKIINKNI</sequence>